<evidence type="ECO:0000313" key="1">
    <source>
        <dbReference type="EMBL" id="KAL0908147.1"/>
    </source>
</evidence>
<reference evidence="1 2" key="1">
    <citation type="journal article" date="2024" name="Plant Biotechnol. J.">
        <title>Dendrobium thyrsiflorum genome and its molecular insights into genes involved in important horticultural traits.</title>
        <authorList>
            <person name="Chen B."/>
            <person name="Wang J.Y."/>
            <person name="Zheng P.J."/>
            <person name="Li K.L."/>
            <person name="Liang Y.M."/>
            <person name="Chen X.F."/>
            <person name="Zhang C."/>
            <person name="Zhao X."/>
            <person name="He X."/>
            <person name="Zhang G.Q."/>
            <person name="Liu Z.J."/>
            <person name="Xu Q."/>
        </authorList>
    </citation>
    <scope>NUCLEOTIDE SEQUENCE [LARGE SCALE GENOMIC DNA]</scope>
    <source>
        <strain evidence="1">GZMU011</strain>
    </source>
</reference>
<dbReference type="EMBL" id="JANQDX010000017">
    <property type="protein sequence ID" value="KAL0908147.1"/>
    <property type="molecule type" value="Genomic_DNA"/>
</dbReference>
<proteinExistence type="predicted"/>
<protein>
    <submittedName>
        <fullName evidence="1">Uncharacterized protein</fullName>
    </submittedName>
</protein>
<dbReference type="PANTHER" id="PTHR36743">
    <property type="entry name" value="OS04G0495300 PROTEIN"/>
    <property type="match status" value="1"/>
</dbReference>
<evidence type="ECO:0000313" key="2">
    <source>
        <dbReference type="Proteomes" id="UP001552299"/>
    </source>
</evidence>
<keyword evidence="2" id="KW-1185">Reference proteome</keyword>
<comment type="caution">
    <text evidence="1">The sequence shown here is derived from an EMBL/GenBank/DDBJ whole genome shotgun (WGS) entry which is preliminary data.</text>
</comment>
<dbReference type="Proteomes" id="UP001552299">
    <property type="component" value="Unassembled WGS sequence"/>
</dbReference>
<gene>
    <name evidence="1" type="ORF">M5K25_022621</name>
</gene>
<dbReference type="AlphaFoldDB" id="A0ABD0U6F8"/>
<dbReference type="PANTHER" id="PTHR36743:SF1">
    <property type="entry name" value="OS04G0495300 PROTEIN"/>
    <property type="match status" value="1"/>
</dbReference>
<name>A0ABD0U6F8_DENTH</name>
<accession>A0ABD0U6F8</accession>
<sequence length="237" mass="25149">MGITVSKKVETSLISSPNFNAACELVYNDCLAESQHPFTGVKPYQLAGATARLHESLSRSLPLIRRWVQSPPPREKVDAAFRSVITGSSADDLSLPEFKAFATELFRDAVIAGAGGAVARGIEIGMVGIVGVGIASRTGVGIVMKVMGIYSVGIAAAVYFSLGICKVSYSHCIIYANGAEICSLISLSASPSLFSFVPGLRHIGMRAMADFGKHIADDGVRDWESLPEVLSAITRRL</sequence>
<organism evidence="1 2">
    <name type="scientific">Dendrobium thyrsiflorum</name>
    <name type="common">Pinecone-like raceme dendrobium</name>
    <name type="synonym">Orchid</name>
    <dbReference type="NCBI Taxonomy" id="117978"/>
    <lineage>
        <taxon>Eukaryota</taxon>
        <taxon>Viridiplantae</taxon>
        <taxon>Streptophyta</taxon>
        <taxon>Embryophyta</taxon>
        <taxon>Tracheophyta</taxon>
        <taxon>Spermatophyta</taxon>
        <taxon>Magnoliopsida</taxon>
        <taxon>Liliopsida</taxon>
        <taxon>Asparagales</taxon>
        <taxon>Orchidaceae</taxon>
        <taxon>Epidendroideae</taxon>
        <taxon>Malaxideae</taxon>
        <taxon>Dendrobiinae</taxon>
        <taxon>Dendrobium</taxon>
    </lineage>
</organism>